<dbReference type="SMART" id="SM00387">
    <property type="entry name" value="HATPase_c"/>
    <property type="match status" value="1"/>
</dbReference>
<dbReference type="InterPro" id="IPR011006">
    <property type="entry name" value="CheY-like_superfamily"/>
</dbReference>
<evidence type="ECO:0000313" key="12">
    <source>
        <dbReference type="EMBL" id="MBW4671176.1"/>
    </source>
</evidence>
<feature type="domain" description="Response regulatory" evidence="9">
    <location>
        <begin position="536"/>
        <end position="650"/>
    </location>
</feature>
<keyword evidence="5" id="KW-0902">Two-component regulatory system</keyword>
<dbReference type="InterPro" id="IPR000014">
    <property type="entry name" value="PAS"/>
</dbReference>
<dbReference type="Gene3D" id="3.40.50.2300">
    <property type="match status" value="2"/>
</dbReference>
<dbReference type="InterPro" id="IPR003594">
    <property type="entry name" value="HATPase_dom"/>
</dbReference>
<dbReference type="EC" id="2.7.13.3" evidence="2"/>
<feature type="domain" description="PAC" evidence="11">
    <location>
        <begin position="226"/>
        <end position="278"/>
    </location>
</feature>
<dbReference type="Gene3D" id="3.30.450.20">
    <property type="entry name" value="PAS domain"/>
    <property type="match status" value="1"/>
</dbReference>
<dbReference type="Pfam" id="PF00989">
    <property type="entry name" value="PAS"/>
    <property type="match status" value="1"/>
</dbReference>
<keyword evidence="4" id="KW-0808">Transferase</keyword>
<dbReference type="Pfam" id="PF02518">
    <property type="entry name" value="HATPase_c"/>
    <property type="match status" value="1"/>
</dbReference>
<feature type="modified residue" description="4-aspartylphosphate" evidence="6">
    <location>
        <position position="587"/>
    </location>
</feature>
<dbReference type="SUPFAM" id="SSF55785">
    <property type="entry name" value="PYP-like sensor domain (PAS domain)"/>
    <property type="match status" value="1"/>
</dbReference>
<dbReference type="InterPro" id="IPR001610">
    <property type="entry name" value="PAC"/>
</dbReference>
<dbReference type="PANTHER" id="PTHR43547">
    <property type="entry name" value="TWO-COMPONENT HISTIDINE KINASE"/>
    <property type="match status" value="1"/>
</dbReference>
<dbReference type="InterPro" id="IPR035965">
    <property type="entry name" value="PAS-like_dom_sf"/>
</dbReference>
<dbReference type="InterPro" id="IPR005467">
    <property type="entry name" value="His_kinase_dom"/>
</dbReference>
<evidence type="ECO:0000256" key="5">
    <source>
        <dbReference type="ARBA" id="ARBA00023012"/>
    </source>
</evidence>
<evidence type="ECO:0000256" key="1">
    <source>
        <dbReference type="ARBA" id="ARBA00000085"/>
    </source>
</evidence>
<dbReference type="PROSITE" id="PS50113">
    <property type="entry name" value="PAC"/>
    <property type="match status" value="1"/>
</dbReference>
<keyword evidence="4" id="KW-0418">Kinase</keyword>
<sequence length="653" mass="72264">MSANTASKGIILVVDDTQINLEVLFALLDDSGFKVLIAENGESAIQKANYALPDLILLDILMPGIDGFETCRRLKQNEATKAIPVIFLTAMADTVDKVKGFNLGAVDYITKPIHPEEVLARVETHLKLQTLTKQLQQQNARLEQEIQERKQAEQQIREQAALLNVATDAIFLSDLDHRVLFWNQGAERVYGWRRAEILGKNITELVYEESPQLEEALKLIVVNGEWQGELHQLTKSNQKIIVQSRWTLVRDEAGQPKSILTVDTDITDKKQLEAQFFRVQRLESLGTIASGIAHDFNNILTPILAAAQLLPLRLTDIDDSSKLLLQILEDSSKRGAELVKQILSFARGGESNRTTLQLRHLLKEVVQFVKSTFPKSIEISIDISTPNLWTVWADATQLHQVLMNLVVNARDAMPFGGTLSLCASNLYIDETYAQMTLEAQVGSYVLITVTDTGTGIHPEIIDRIFDPFFTTKEVGKGTGLGLSTALGIIKNHGGFVKVYSEVGKGTQFQVYLPAQAETPTLQVAKDLTMLTGSGELILVVDDDSAVQIITKASLEDYNYRTLIANDGIEAIAYYAKRKNEISAVLMDIQMPSMNGLIAIQTLKKLNPSIKIIATSGLTSNNQLASEIGVDTFLSKPYTINQLLNILHSILSTK</sequence>
<reference evidence="12" key="1">
    <citation type="submission" date="2021-05" db="EMBL/GenBank/DDBJ databases">
        <authorList>
            <person name="Pietrasiak N."/>
            <person name="Ward R."/>
            <person name="Stajich J.E."/>
            <person name="Kurbessoian T."/>
        </authorList>
    </citation>
    <scope>NUCLEOTIDE SEQUENCE</scope>
    <source>
        <strain evidence="12">GSE-NOS-MK-12-04C</strain>
    </source>
</reference>
<dbReference type="Pfam" id="PF00512">
    <property type="entry name" value="HisKA"/>
    <property type="match status" value="1"/>
</dbReference>
<dbReference type="CDD" id="cd00130">
    <property type="entry name" value="PAS"/>
    <property type="match status" value="1"/>
</dbReference>
<evidence type="ECO:0000256" key="3">
    <source>
        <dbReference type="ARBA" id="ARBA00022553"/>
    </source>
</evidence>
<feature type="domain" description="PAS" evidence="10">
    <location>
        <begin position="155"/>
        <end position="210"/>
    </location>
</feature>
<dbReference type="PRINTS" id="PR00344">
    <property type="entry name" value="BCTRLSENSOR"/>
</dbReference>
<evidence type="ECO:0000256" key="4">
    <source>
        <dbReference type="ARBA" id="ARBA00022777"/>
    </source>
</evidence>
<name>A0A951QT15_9CYAN</name>
<dbReference type="PROSITE" id="PS50109">
    <property type="entry name" value="HIS_KIN"/>
    <property type="match status" value="1"/>
</dbReference>
<dbReference type="GO" id="GO:0006355">
    <property type="term" value="P:regulation of DNA-templated transcription"/>
    <property type="evidence" value="ECO:0007669"/>
    <property type="project" value="InterPro"/>
</dbReference>
<feature type="domain" description="Response regulatory" evidence="9">
    <location>
        <begin position="10"/>
        <end position="126"/>
    </location>
</feature>
<dbReference type="SUPFAM" id="SSF55874">
    <property type="entry name" value="ATPase domain of HSP90 chaperone/DNA topoisomerase II/histidine kinase"/>
    <property type="match status" value="1"/>
</dbReference>
<dbReference type="SMART" id="SM00086">
    <property type="entry name" value="PAC"/>
    <property type="match status" value="1"/>
</dbReference>
<dbReference type="SUPFAM" id="SSF52172">
    <property type="entry name" value="CheY-like"/>
    <property type="match status" value="2"/>
</dbReference>
<accession>A0A951QT15</accession>
<comment type="catalytic activity">
    <reaction evidence="1">
        <text>ATP + protein L-histidine = ADP + protein N-phospho-L-histidine.</text>
        <dbReference type="EC" id="2.7.13.3"/>
    </reaction>
</comment>
<keyword evidence="3 6" id="KW-0597">Phosphoprotein</keyword>
<evidence type="ECO:0000256" key="2">
    <source>
        <dbReference type="ARBA" id="ARBA00012438"/>
    </source>
</evidence>
<gene>
    <name evidence="12" type="ORF">KME60_28075</name>
</gene>
<proteinExistence type="predicted"/>
<comment type="caution">
    <text evidence="12">The sequence shown here is derived from an EMBL/GenBank/DDBJ whole genome shotgun (WGS) entry which is preliminary data.</text>
</comment>
<dbReference type="InterPro" id="IPR013767">
    <property type="entry name" value="PAS_fold"/>
</dbReference>
<evidence type="ECO:0000313" key="13">
    <source>
        <dbReference type="Proteomes" id="UP000729701"/>
    </source>
</evidence>
<dbReference type="EMBL" id="JAHHGZ010000040">
    <property type="protein sequence ID" value="MBW4671176.1"/>
    <property type="molecule type" value="Genomic_DNA"/>
</dbReference>
<dbReference type="InterPro" id="IPR004358">
    <property type="entry name" value="Sig_transdc_His_kin-like_C"/>
</dbReference>
<evidence type="ECO:0000256" key="6">
    <source>
        <dbReference type="PROSITE-ProRule" id="PRU00169"/>
    </source>
</evidence>
<dbReference type="Gene3D" id="3.30.565.10">
    <property type="entry name" value="Histidine kinase-like ATPase, C-terminal domain"/>
    <property type="match status" value="1"/>
</dbReference>
<dbReference type="InterPro" id="IPR003661">
    <property type="entry name" value="HisK_dim/P_dom"/>
</dbReference>
<evidence type="ECO:0000256" key="7">
    <source>
        <dbReference type="SAM" id="Coils"/>
    </source>
</evidence>
<dbReference type="SMART" id="SM00448">
    <property type="entry name" value="REC"/>
    <property type="match status" value="2"/>
</dbReference>
<feature type="coiled-coil region" evidence="7">
    <location>
        <begin position="125"/>
        <end position="169"/>
    </location>
</feature>
<dbReference type="InterPro" id="IPR001789">
    <property type="entry name" value="Sig_transdc_resp-reg_receiver"/>
</dbReference>
<dbReference type="Gene3D" id="1.10.287.130">
    <property type="match status" value="1"/>
</dbReference>
<keyword evidence="7" id="KW-0175">Coiled coil</keyword>
<reference evidence="12" key="2">
    <citation type="journal article" date="2022" name="Microbiol. Resour. Announc.">
        <title>Metagenome Sequencing to Explore Phylogenomics of Terrestrial Cyanobacteria.</title>
        <authorList>
            <person name="Ward R.D."/>
            <person name="Stajich J.E."/>
            <person name="Johansen J.R."/>
            <person name="Huntemann M."/>
            <person name="Clum A."/>
            <person name="Foster B."/>
            <person name="Foster B."/>
            <person name="Roux S."/>
            <person name="Palaniappan K."/>
            <person name="Varghese N."/>
            <person name="Mukherjee S."/>
            <person name="Reddy T.B.K."/>
            <person name="Daum C."/>
            <person name="Copeland A."/>
            <person name="Chen I.A."/>
            <person name="Ivanova N.N."/>
            <person name="Kyrpides N.C."/>
            <person name="Shapiro N."/>
            <person name="Eloe-Fadrosh E.A."/>
            <person name="Pietrasiak N."/>
        </authorList>
    </citation>
    <scope>NUCLEOTIDE SEQUENCE</scope>
    <source>
        <strain evidence="12">GSE-NOS-MK-12-04C</strain>
    </source>
</reference>
<organism evidence="12 13">
    <name type="scientific">Cyanomargarita calcarea GSE-NOS-MK-12-04C</name>
    <dbReference type="NCBI Taxonomy" id="2839659"/>
    <lineage>
        <taxon>Bacteria</taxon>
        <taxon>Bacillati</taxon>
        <taxon>Cyanobacteriota</taxon>
        <taxon>Cyanophyceae</taxon>
        <taxon>Nostocales</taxon>
        <taxon>Cyanomargaritaceae</taxon>
        <taxon>Cyanomargarita</taxon>
    </lineage>
</organism>
<protein>
    <recommendedName>
        <fullName evidence="2">histidine kinase</fullName>
        <ecNumber evidence="2">2.7.13.3</ecNumber>
    </recommendedName>
</protein>
<dbReference type="SMART" id="SM00091">
    <property type="entry name" value="PAS"/>
    <property type="match status" value="1"/>
</dbReference>
<dbReference type="CDD" id="cd17546">
    <property type="entry name" value="REC_hyHK_CKI1_RcsC-like"/>
    <property type="match status" value="1"/>
</dbReference>
<dbReference type="InterPro" id="IPR036890">
    <property type="entry name" value="HATPase_C_sf"/>
</dbReference>
<dbReference type="SUPFAM" id="SSF47384">
    <property type="entry name" value="Homodimeric domain of signal transducing histidine kinase"/>
    <property type="match status" value="1"/>
</dbReference>
<dbReference type="PROSITE" id="PS50110">
    <property type="entry name" value="RESPONSE_REGULATORY"/>
    <property type="match status" value="2"/>
</dbReference>
<dbReference type="CDD" id="cd00082">
    <property type="entry name" value="HisKA"/>
    <property type="match status" value="1"/>
</dbReference>
<dbReference type="InterPro" id="IPR036097">
    <property type="entry name" value="HisK_dim/P_sf"/>
</dbReference>
<feature type="domain" description="Histidine kinase" evidence="8">
    <location>
        <begin position="291"/>
        <end position="516"/>
    </location>
</feature>
<dbReference type="PANTHER" id="PTHR43547:SF2">
    <property type="entry name" value="HYBRID SIGNAL TRANSDUCTION HISTIDINE KINASE C"/>
    <property type="match status" value="1"/>
</dbReference>
<dbReference type="Pfam" id="PF00072">
    <property type="entry name" value="Response_reg"/>
    <property type="match status" value="2"/>
</dbReference>
<evidence type="ECO:0000259" key="10">
    <source>
        <dbReference type="PROSITE" id="PS50112"/>
    </source>
</evidence>
<dbReference type="AlphaFoldDB" id="A0A951QT15"/>
<dbReference type="NCBIfam" id="TIGR00229">
    <property type="entry name" value="sensory_box"/>
    <property type="match status" value="1"/>
</dbReference>
<dbReference type="InterPro" id="IPR000700">
    <property type="entry name" value="PAS-assoc_C"/>
</dbReference>
<evidence type="ECO:0000259" key="11">
    <source>
        <dbReference type="PROSITE" id="PS50113"/>
    </source>
</evidence>
<evidence type="ECO:0000259" key="9">
    <source>
        <dbReference type="PROSITE" id="PS50110"/>
    </source>
</evidence>
<dbReference type="Proteomes" id="UP000729701">
    <property type="component" value="Unassembled WGS sequence"/>
</dbReference>
<dbReference type="GO" id="GO:0000155">
    <property type="term" value="F:phosphorelay sensor kinase activity"/>
    <property type="evidence" value="ECO:0007669"/>
    <property type="project" value="InterPro"/>
</dbReference>
<dbReference type="PROSITE" id="PS50112">
    <property type="entry name" value="PAS"/>
    <property type="match status" value="1"/>
</dbReference>
<feature type="modified residue" description="4-aspartylphosphate" evidence="6">
    <location>
        <position position="59"/>
    </location>
</feature>
<dbReference type="SMART" id="SM00388">
    <property type="entry name" value="HisKA"/>
    <property type="match status" value="1"/>
</dbReference>
<evidence type="ECO:0000259" key="8">
    <source>
        <dbReference type="PROSITE" id="PS50109"/>
    </source>
</evidence>